<evidence type="ECO:0000256" key="13">
    <source>
        <dbReference type="ARBA" id="ARBA00041474"/>
    </source>
</evidence>
<evidence type="ECO:0000256" key="8">
    <source>
        <dbReference type="ARBA" id="ARBA00023180"/>
    </source>
</evidence>
<keyword evidence="5" id="KW-0677">Repeat</keyword>
<keyword evidence="8" id="KW-0325">Glycoprotein</keyword>
<organism evidence="19 20">
    <name type="scientific">Psilocybe cyanescens</name>
    <dbReference type="NCBI Taxonomy" id="93625"/>
    <lineage>
        <taxon>Eukaryota</taxon>
        <taxon>Fungi</taxon>
        <taxon>Dikarya</taxon>
        <taxon>Basidiomycota</taxon>
        <taxon>Agaricomycotina</taxon>
        <taxon>Agaricomycetes</taxon>
        <taxon>Agaricomycetidae</taxon>
        <taxon>Agaricales</taxon>
        <taxon>Agaricineae</taxon>
        <taxon>Strophariaceae</taxon>
        <taxon>Psilocybe</taxon>
    </lineage>
</organism>
<evidence type="ECO:0000256" key="2">
    <source>
        <dbReference type="ARBA" id="ARBA00008834"/>
    </source>
</evidence>
<protein>
    <recommendedName>
        <fullName evidence="12">galacturonan 1,4-alpha-galacturonidase</fullName>
        <ecNumber evidence="12">3.2.1.67</ecNumber>
    </recommendedName>
    <alternativeName>
        <fullName evidence="13">Galacturan 1,4-alpha-galacturonidase C</fullName>
    </alternativeName>
    <alternativeName>
        <fullName evidence="14">Poly(1,4-alpha-D-galacturonide)galacturonohydrolase C</fullName>
    </alternativeName>
</protein>
<dbReference type="Gene3D" id="2.160.20.10">
    <property type="entry name" value="Single-stranded right-handed beta-helix, Pectin lyase-like"/>
    <property type="match status" value="2"/>
</dbReference>
<evidence type="ECO:0000256" key="5">
    <source>
        <dbReference type="ARBA" id="ARBA00022737"/>
    </source>
</evidence>
<dbReference type="GO" id="GO:0071555">
    <property type="term" value="P:cell wall organization"/>
    <property type="evidence" value="ECO:0007669"/>
    <property type="project" value="UniProtKB-KW"/>
</dbReference>
<keyword evidence="20" id="KW-1185">Reference proteome</keyword>
<evidence type="ECO:0000256" key="15">
    <source>
        <dbReference type="ARBA" id="ARBA00048766"/>
    </source>
</evidence>
<dbReference type="OrthoDB" id="187139at2759"/>
<dbReference type="PROSITE" id="PS00502">
    <property type="entry name" value="POLYGALACTURONASE"/>
    <property type="match status" value="1"/>
</dbReference>
<dbReference type="GO" id="GO:0004650">
    <property type="term" value="F:polygalacturonase activity"/>
    <property type="evidence" value="ECO:0007669"/>
    <property type="project" value="InterPro"/>
</dbReference>
<comment type="subcellular location">
    <subcellularLocation>
        <location evidence="1">Secreted</location>
    </subcellularLocation>
</comment>
<comment type="caution">
    <text evidence="19">The sequence shown here is derived from an EMBL/GenBank/DDBJ whole genome shotgun (WGS) entry which is preliminary data.</text>
</comment>
<dbReference type="SUPFAM" id="SSF51126">
    <property type="entry name" value="Pectin lyase-like"/>
    <property type="match status" value="1"/>
</dbReference>
<evidence type="ECO:0000256" key="12">
    <source>
        <dbReference type="ARBA" id="ARBA00038933"/>
    </source>
</evidence>
<evidence type="ECO:0000256" key="6">
    <source>
        <dbReference type="ARBA" id="ARBA00022801"/>
    </source>
</evidence>
<evidence type="ECO:0000256" key="1">
    <source>
        <dbReference type="ARBA" id="ARBA00004613"/>
    </source>
</evidence>
<evidence type="ECO:0000313" key="20">
    <source>
        <dbReference type="Proteomes" id="UP000283269"/>
    </source>
</evidence>
<evidence type="ECO:0000256" key="3">
    <source>
        <dbReference type="ARBA" id="ARBA00022525"/>
    </source>
</evidence>
<name>A0A409XRJ0_PSICY</name>
<evidence type="ECO:0000256" key="18">
    <source>
        <dbReference type="SAM" id="SignalP"/>
    </source>
</evidence>
<accession>A0A409XRJ0</accession>
<keyword evidence="10" id="KW-0961">Cell wall biogenesis/degradation</keyword>
<evidence type="ECO:0000256" key="17">
    <source>
        <dbReference type="RuleBase" id="RU361169"/>
    </source>
</evidence>
<feature type="signal peptide" evidence="18">
    <location>
        <begin position="1"/>
        <end position="20"/>
    </location>
</feature>
<sequence length="395" mass="42771">MVLLSGKLGFVLAYTGLVQAWSSFTVPHTPGRDDTPALLAALPKFVANSTILFKEGITYNILTPITFPVLNNVEVVVEGNLTYPSDIPTIQAIVGSSTFSGSWFTFTGGNNVTLRGSTNDKWGWVDGHGQAWWDAQQQINRPHGWAFSKINNGVIRDMKIWKPIGWNFATSGSNNLHAFNNKIVAVSDTGSFPFNTRHISPSDTSPYLRNSYCEGGHGLSIGSLGKGGSVADVQNVLFTVGSCQKNTLYGARFKSWTGGNGLARNITWKNIAFDGVPFPIYVTQNYWDQGVGPKPNTTSANNTHIQDFLFQSFVGVVKEFVSETVPAYFVPGATGKEVAIFDLYPDTAVNVVAKDILATTETGSPVAVMCNSTTISTDVGFKCWNGPFIRTRAGI</sequence>
<evidence type="ECO:0000256" key="9">
    <source>
        <dbReference type="ARBA" id="ARBA00023295"/>
    </source>
</evidence>
<dbReference type="InParanoid" id="A0A409XRJ0"/>
<comment type="similarity">
    <text evidence="2 17">Belongs to the glycosyl hydrolase 28 family.</text>
</comment>
<dbReference type="EC" id="3.2.1.67" evidence="12"/>
<proteinExistence type="inferred from homology"/>
<feature type="chain" id="PRO_5019448615" description="galacturonan 1,4-alpha-galacturonidase" evidence="18">
    <location>
        <begin position="21"/>
        <end position="395"/>
    </location>
</feature>
<dbReference type="Pfam" id="PF00295">
    <property type="entry name" value="Glyco_hydro_28"/>
    <property type="match status" value="1"/>
</dbReference>
<evidence type="ECO:0000256" key="4">
    <source>
        <dbReference type="ARBA" id="ARBA00022729"/>
    </source>
</evidence>
<evidence type="ECO:0000256" key="11">
    <source>
        <dbReference type="ARBA" id="ARBA00037312"/>
    </source>
</evidence>
<keyword evidence="7" id="KW-1015">Disulfide bond</keyword>
<comment type="catalytic activity">
    <reaction evidence="15">
        <text>[(1-&gt;4)-alpha-D-galacturonosyl](n) + H2O = alpha-D-galacturonate + [(1-&gt;4)-alpha-D-galacturonosyl](n-1)</text>
        <dbReference type="Rhea" id="RHEA:14117"/>
        <dbReference type="Rhea" id="RHEA-COMP:14570"/>
        <dbReference type="Rhea" id="RHEA-COMP:14572"/>
        <dbReference type="ChEBI" id="CHEBI:15377"/>
        <dbReference type="ChEBI" id="CHEBI:58658"/>
        <dbReference type="ChEBI" id="CHEBI:140523"/>
        <dbReference type="EC" id="3.2.1.67"/>
    </reaction>
</comment>
<evidence type="ECO:0000256" key="16">
    <source>
        <dbReference type="PROSITE-ProRule" id="PRU10052"/>
    </source>
</evidence>
<dbReference type="InterPro" id="IPR000743">
    <property type="entry name" value="Glyco_hydro_28"/>
</dbReference>
<evidence type="ECO:0000313" key="19">
    <source>
        <dbReference type="EMBL" id="PPQ93425.1"/>
    </source>
</evidence>
<evidence type="ECO:0000256" key="7">
    <source>
        <dbReference type="ARBA" id="ARBA00023157"/>
    </source>
</evidence>
<dbReference type="STRING" id="93625.A0A409XRJ0"/>
<dbReference type="AlphaFoldDB" id="A0A409XRJ0"/>
<comment type="function">
    <text evidence="11">Specific in hydrolyzing the terminal glycosidic bond of polygalacturonic acid and oligogalacturonates.</text>
</comment>
<dbReference type="InterPro" id="IPR012334">
    <property type="entry name" value="Pectin_lyas_fold"/>
</dbReference>
<dbReference type="EMBL" id="NHYD01000753">
    <property type="protein sequence ID" value="PPQ93425.1"/>
    <property type="molecule type" value="Genomic_DNA"/>
</dbReference>
<dbReference type="PANTHER" id="PTHR31736:SF11">
    <property type="entry name" value="EXOPOLYGALACTURONASE C-RELATED"/>
    <property type="match status" value="1"/>
</dbReference>
<keyword evidence="4 18" id="KW-0732">Signal</keyword>
<evidence type="ECO:0000256" key="10">
    <source>
        <dbReference type="ARBA" id="ARBA00023316"/>
    </source>
</evidence>
<evidence type="ECO:0000256" key="14">
    <source>
        <dbReference type="ARBA" id="ARBA00042262"/>
    </source>
</evidence>
<dbReference type="GO" id="GO:0047911">
    <property type="term" value="F:galacturan 1,4-alpha-galacturonidase activity"/>
    <property type="evidence" value="ECO:0007669"/>
    <property type="project" value="UniProtKB-EC"/>
</dbReference>
<gene>
    <name evidence="19" type="ORF">CVT25_004497</name>
</gene>
<reference evidence="19 20" key="1">
    <citation type="journal article" date="2018" name="Evol. Lett.">
        <title>Horizontal gene cluster transfer increased hallucinogenic mushroom diversity.</title>
        <authorList>
            <person name="Reynolds H.T."/>
            <person name="Vijayakumar V."/>
            <person name="Gluck-Thaler E."/>
            <person name="Korotkin H.B."/>
            <person name="Matheny P.B."/>
            <person name="Slot J.C."/>
        </authorList>
    </citation>
    <scope>NUCLEOTIDE SEQUENCE [LARGE SCALE GENOMIC DNA]</scope>
    <source>
        <strain evidence="19 20">2631</strain>
    </source>
</reference>
<keyword evidence="3" id="KW-0964">Secreted</keyword>
<dbReference type="PANTHER" id="PTHR31736">
    <property type="match status" value="1"/>
</dbReference>
<dbReference type="InterPro" id="IPR011050">
    <property type="entry name" value="Pectin_lyase_fold/virulence"/>
</dbReference>
<dbReference type="GO" id="GO:0005576">
    <property type="term" value="C:extracellular region"/>
    <property type="evidence" value="ECO:0007669"/>
    <property type="project" value="UniProtKB-SubCell"/>
</dbReference>
<keyword evidence="6 17" id="KW-0378">Hydrolase</keyword>
<keyword evidence="9 17" id="KW-0326">Glycosidase</keyword>
<dbReference type="Proteomes" id="UP000283269">
    <property type="component" value="Unassembled WGS sequence"/>
</dbReference>
<dbReference type="GO" id="GO:0005975">
    <property type="term" value="P:carbohydrate metabolic process"/>
    <property type="evidence" value="ECO:0007669"/>
    <property type="project" value="InterPro"/>
</dbReference>
<feature type="active site" evidence="16">
    <location>
        <position position="217"/>
    </location>
</feature>